<organism evidence="1 2">
    <name type="scientific">Propylenella binzhouense</name>
    <dbReference type="NCBI Taxonomy" id="2555902"/>
    <lineage>
        <taxon>Bacteria</taxon>
        <taxon>Pseudomonadati</taxon>
        <taxon>Pseudomonadota</taxon>
        <taxon>Alphaproteobacteria</taxon>
        <taxon>Hyphomicrobiales</taxon>
        <taxon>Propylenellaceae</taxon>
        <taxon>Propylenella</taxon>
    </lineage>
</organism>
<dbReference type="RefSeq" id="WP_161142315.1">
    <property type="nucleotide sequence ID" value="NZ_SPKJ01000110.1"/>
</dbReference>
<dbReference type="OrthoDB" id="199084at2"/>
<proteinExistence type="predicted"/>
<dbReference type="EMBL" id="SPKJ01000110">
    <property type="protein sequence ID" value="MYZ49980.1"/>
    <property type="molecule type" value="Genomic_DNA"/>
</dbReference>
<comment type="caution">
    <text evidence="1">The sequence shown here is derived from an EMBL/GenBank/DDBJ whole genome shotgun (WGS) entry which is preliminary data.</text>
</comment>
<gene>
    <name evidence="1" type="ORF">E4O86_19935</name>
</gene>
<accession>A0A964T7P3</accession>
<evidence type="ECO:0000313" key="1">
    <source>
        <dbReference type="EMBL" id="MYZ49980.1"/>
    </source>
</evidence>
<keyword evidence="2" id="KW-1185">Reference proteome</keyword>
<evidence type="ECO:0000313" key="2">
    <source>
        <dbReference type="Proteomes" id="UP000773614"/>
    </source>
</evidence>
<dbReference type="AlphaFoldDB" id="A0A964T7P3"/>
<name>A0A964T7P3_9HYPH</name>
<dbReference type="Proteomes" id="UP000773614">
    <property type="component" value="Unassembled WGS sequence"/>
</dbReference>
<reference evidence="1" key="1">
    <citation type="submission" date="2019-03" db="EMBL/GenBank/DDBJ databases">
        <title>Afifella sp. nov., isolated from activated sludge.</title>
        <authorList>
            <person name="Li Q."/>
            <person name="Liu Y."/>
        </authorList>
    </citation>
    <scope>NUCLEOTIDE SEQUENCE</scope>
    <source>
        <strain evidence="1">L72</strain>
    </source>
</reference>
<sequence>MRSTIRWSAVLVILLFIAPVLAHGAVWIAADRPSSWRDADWSSAGILPSPRAEPEASIRILAARTGGLKGAVAVHTWLVLKHAGADGYDRYEVTAWGLPVRRNRNAPDGRWYSNEPEIIYALRGAEAAALLPKVEAAIAAYPWSRPGTYRVWPGPNSNTFVASVIAAVPELGAELPPTAIGRDYRTGFFPTPSGGWAVSLGGLAGVAFGIRDGLQISLLGLVAGVRFTAPALILPGFGAIGAG</sequence>
<dbReference type="Pfam" id="PF12570">
    <property type="entry name" value="DUF3750"/>
    <property type="match status" value="1"/>
</dbReference>
<protein>
    <submittedName>
        <fullName evidence="1">DUF3750 domain-containing protein</fullName>
    </submittedName>
</protein>
<dbReference type="InterPro" id="IPR022224">
    <property type="entry name" value="DUF3750"/>
</dbReference>